<feature type="domain" description="Amino acid transporter transmembrane" evidence="7">
    <location>
        <begin position="2"/>
        <end position="368"/>
    </location>
</feature>
<dbReference type="AlphaFoldDB" id="A0A200PYE0"/>
<dbReference type="EMBL" id="MVGT01003750">
    <property type="protein sequence ID" value="OVA03230.1"/>
    <property type="molecule type" value="Genomic_DNA"/>
</dbReference>
<dbReference type="OMA" id="WSIRIYI"/>
<gene>
    <name evidence="8" type="ORF">BVC80_8453g6</name>
</gene>
<keyword evidence="4 6" id="KW-1133">Transmembrane helix</keyword>
<evidence type="ECO:0000256" key="5">
    <source>
        <dbReference type="ARBA" id="ARBA00023136"/>
    </source>
</evidence>
<keyword evidence="3" id="KW-0029">Amino-acid transport</keyword>
<feature type="transmembrane region" description="Helical" evidence="6">
    <location>
        <begin position="246"/>
        <end position="268"/>
    </location>
</feature>
<comment type="caution">
    <text evidence="8">The sequence shown here is derived from an EMBL/GenBank/DDBJ whole genome shotgun (WGS) entry which is preliminary data.</text>
</comment>
<dbReference type="GO" id="GO:0015179">
    <property type="term" value="F:L-amino acid transmembrane transporter activity"/>
    <property type="evidence" value="ECO:0007669"/>
    <property type="project" value="TreeGrafter"/>
</dbReference>
<feature type="transmembrane region" description="Helical" evidence="6">
    <location>
        <begin position="104"/>
        <end position="126"/>
    </location>
</feature>
<dbReference type="PANTHER" id="PTHR22950">
    <property type="entry name" value="AMINO ACID TRANSPORTER"/>
    <property type="match status" value="1"/>
</dbReference>
<dbReference type="GO" id="GO:0005774">
    <property type="term" value="C:vacuolar membrane"/>
    <property type="evidence" value="ECO:0007669"/>
    <property type="project" value="TreeGrafter"/>
</dbReference>
<evidence type="ECO:0000313" key="9">
    <source>
        <dbReference type="Proteomes" id="UP000195402"/>
    </source>
</evidence>
<dbReference type="FunCoup" id="A0A200PYE0">
    <property type="interactions" value="200"/>
</dbReference>
<dbReference type="InParanoid" id="A0A200PYE0"/>
<feature type="transmembrane region" description="Helical" evidence="6">
    <location>
        <begin position="289"/>
        <end position="309"/>
    </location>
</feature>
<evidence type="ECO:0000256" key="2">
    <source>
        <dbReference type="ARBA" id="ARBA00022692"/>
    </source>
</evidence>
<reference evidence="8 9" key="1">
    <citation type="journal article" date="2017" name="Mol. Plant">
        <title>The Genome of Medicinal Plant Macleaya cordata Provides New Insights into Benzylisoquinoline Alkaloids Metabolism.</title>
        <authorList>
            <person name="Liu X."/>
            <person name="Liu Y."/>
            <person name="Huang P."/>
            <person name="Ma Y."/>
            <person name="Qing Z."/>
            <person name="Tang Q."/>
            <person name="Cao H."/>
            <person name="Cheng P."/>
            <person name="Zheng Y."/>
            <person name="Yuan Z."/>
            <person name="Zhou Y."/>
            <person name="Liu J."/>
            <person name="Tang Z."/>
            <person name="Zhuo Y."/>
            <person name="Zhang Y."/>
            <person name="Yu L."/>
            <person name="Huang J."/>
            <person name="Yang P."/>
            <person name="Peng Q."/>
            <person name="Zhang J."/>
            <person name="Jiang W."/>
            <person name="Zhang Z."/>
            <person name="Lin K."/>
            <person name="Ro D.K."/>
            <person name="Chen X."/>
            <person name="Xiong X."/>
            <person name="Shang Y."/>
            <person name="Huang S."/>
            <person name="Zeng J."/>
        </authorList>
    </citation>
    <scope>NUCLEOTIDE SEQUENCE [LARGE SCALE GENOMIC DNA]</scope>
    <source>
        <strain evidence="9">cv. BLH2017</strain>
        <tissue evidence="8">Root</tissue>
    </source>
</reference>
<sequence>MRGLGQLSTPYAVQNGGWASAFLLVGFGILCAYTSHLLAECLKKNAKLRNYADIAHHSFGNKGRVIASAFIYMEVFMALVSYTISLNDNLGKVFAGTHFHISWIHISTYQLLTIIAVIVALPTVWLRDLSKISFLSTAGILMSLVIFITVGCTAAFGGVKTNQPIPVLQLRNIPAVSGLYIFSFASHVLFPDIYKSMKDPSKFTKVSVVSFGLVTMFYTALGFMGAKLFGPEVSSQITLSMPRHLIITKIALWATVLTPLTKYAFELVPIASVVECKLPTSMSSRMRMLIRGTVGSLLLLLVLVLALTVPYFENVLGLTGSLVSISVSIIYPCAFYTKMFWSKISKPLLAFNVTLIIFGSFFGVLGTISSSKSLVQNFQRKWE</sequence>
<keyword evidence="5 6" id="KW-0472">Membrane</keyword>
<organism evidence="8 9">
    <name type="scientific">Macleaya cordata</name>
    <name type="common">Five-seeded plume-poppy</name>
    <name type="synonym">Bocconia cordata</name>
    <dbReference type="NCBI Taxonomy" id="56857"/>
    <lineage>
        <taxon>Eukaryota</taxon>
        <taxon>Viridiplantae</taxon>
        <taxon>Streptophyta</taxon>
        <taxon>Embryophyta</taxon>
        <taxon>Tracheophyta</taxon>
        <taxon>Spermatophyta</taxon>
        <taxon>Magnoliopsida</taxon>
        <taxon>Ranunculales</taxon>
        <taxon>Papaveraceae</taxon>
        <taxon>Papaveroideae</taxon>
        <taxon>Macleaya</taxon>
    </lineage>
</organism>
<feature type="transmembrane region" description="Helical" evidence="6">
    <location>
        <begin position="65"/>
        <end position="84"/>
    </location>
</feature>
<evidence type="ECO:0000256" key="6">
    <source>
        <dbReference type="SAM" id="Phobius"/>
    </source>
</evidence>
<feature type="transmembrane region" description="Helical" evidence="6">
    <location>
        <begin position="177"/>
        <end position="194"/>
    </location>
</feature>
<protein>
    <submittedName>
        <fullName evidence="8">Amino acid transporter</fullName>
    </submittedName>
</protein>
<evidence type="ECO:0000313" key="8">
    <source>
        <dbReference type="EMBL" id="OVA03230.1"/>
    </source>
</evidence>
<proteinExistence type="predicted"/>
<feature type="transmembrane region" description="Helical" evidence="6">
    <location>
        <begin position="315"/>
        <end position="336"/>
    </location>
</feature>
<keyword evidence="3" id="KW-0813">Transport</keyword>
<evidence type="ECO:0000256" key="4">
    <source>
        <dbReference type="ARBA" id="ARBA00022989"/>
    </source>
</evidence>
<dbReference type="PANTHER" id="PTHR22950:SF696">
    <property type="entry name" value="AMINO ACID TRANSPORTER TRANSMEMBRANE DOMAIN-CONTAINING PROTEIN"/>
    <property type="match status" value="1"/>
</dbReference>
<feature type="transmembrane region" description="Helical" evidence="6">
    <location>
        <begin position="138"/>
        <end position="157"/>
    </location>
</feature>
<dbReference type="OrthoDB" id="655540at2759"/>
<evidence type="ECO:0000256" key="1">
    <source>
        <dbReference type="ARBA" id="ARBA00004141"/>
    </source>
</evidence>
<evidence type="ECO:0000259" key="7">
    <source>
        <dbReference type="Pfam" id="PF01490"/>
    </source>
</evidence>
<comment type="subcellular location">
    <subcellularLocation>
        <location evidence="1">Membrane</location>
        <topology evidence="1">Multi-pass membrane protein</topology>
    </subcellularLocation>
</comment>
<dbReference type="Proteomes" id="UP000195402">
    <property type="component" value="Unassembled WGS sequence"/>
</dbReference>
<feature type="transmembrane region" description="Helical" evidence="6">
    <location>
        <begin position="206"/>
        <end position="226"/>
    </location>
</feature>
<feature type="transmembrane region" description="Helical" evidence="6">
    <location>
        <begin position="20"/>
        <end position="39"/>
    </location>
</feature>
<keyword evidence="9" id="KW-1185">Reference proteome</keyword>
<feature type="transmembrane region" description="Helical" evidence="6">
    <location>
        <begin position="348"/>
        <end position="368"/>
    </location>
</feature>
<keyword evidence="2 6" id="KW-0812">Transmembrane</keyword>
<name>A0A200PYE0_MACCD</name>
<evidence type="ECO:0000256" key="3">
    <source>
        <dbReference type="ARBA" id="ARBA00022970"/>
    </source>
</evidence>
<dbReference type="InterPro" id="IPR013057">
    <property type="entry name" value="AA_transpt_TM"/>
</dbReference>
<dbReference type="Pfam" id="PF01490">
    <property type="entry name" value="Aa_trans"/>
    <property type="match status" value="1"/>
</dbReference>
<accession>A0A200PYE0</accession>